<dbReference type="RefSeq" id="WP_348391407.1">
    <property type="nucleotide sequence ID" value="NZ_CP134145.1"/>
</dbReference>
<feature type="transmembrane region" description="Helical" evidence="1">
    <location>
        <begin position="177"/>
        <end position="197"/>
    </location>
</feature>
<evidence type="ECO:0000313" key="3">
    <source>
        <dbReference type="Proteomes" id="UP001258994"/>
    </source>
</evidence>
<keyword evidence="1" id="KW-1133">Transmembrane helix</keyword>
<dbReference type="InterPro" id="IPR036259">
    <property type="entry name" value="MFS_trans_sf"/>
</dbReference>
<dbReference type="NCBIfam" id="NF037959">
    <property type="entry name" value="MFS_SpdSyn"/>
    <property type="match status" value="1"/>
</dbReference>
<feature type="transmembrane region" description="Helical" evidence="1">
    <location>
        <begin position="40"/>
        <end position="61"/>
    </location>
</feature>
<keyword evidence="1" id="KW-0812">Transmembrane</keyword>
<dbReference type="EMBL" id="CP134145">
    <property type="protein sequence ID" value="WNC72288.1"/>
    <property type="molecule type" value="Genomic_DNA"/>
</dbReference>
<protein>
    <submittedName>
        <fullName evidence="2">Fused MFS/spermidine synthase</fullName>
    </submittedName>
</protein>
<keyword evidence="3" id="KW-1185">Reference proteome</keyword>
<evidence type="ECO:0000313" key="2">
    <source>
        <dbReference type="EMBL" id="WNC72288.1"/>
    </source>
</evidence>
<sequence>MNRTFHNYFIYLLAFSSGFSIMGIELLGGRILAPYFGSSVHVWGSIITVFMLSLSFGYLLGGRLSLTKPSLKRYGSIFMFAGIALLPIAYFATPMLEFVFDNIEDSRYGSLVASMLLFFIPTIILGMISPYSVRLLVTSHIESGHVAGMLYFVSTLGSAIGTLATSFYLVLWFEVNTIIFSFCLLLITLGILAICFYKMEFKNAHVQLQS</sequence>
<accession>A0ABY9TUB1</accession>
<feature type="transmembrane region" description="Helical" evidence="1">
    <location>
        <begin position="149"/>
        <end position="171"/>
    </location>
</feature>
<organism evidence="2 3">
    <name type="scientific">Thalassotalea psychrophila</name>
    <dbReference type="NCBI Taxonomy" id="3065647"/>
    <lineage>
        <taxon>Bacteria</taxon>
        <taxon>Pseudomonadati</taxon>
        <taxon>Pseudomonadota</taxon>
        <taxon>Gammaproteobacteria</taxon>
        <taxon>Alteromonadales</taxon>
        <taxon>Colwelliaceae</taxon>
        <taxon>Thalassotalea</taxon>
    </lineage>
</organism>
<dbReference type="Proteomes" id="UP001258994">
    <property type="component" value="Chromosome"/>
</dbReference>
<dbReference type="SUPFAM" id="SSF103473">
    <property type="entry name" value="MFS general substrate transporter"/>
    <property type="match status" value="1"/>
</dbReference>
<gene>
    <name evidence="2" type="ORF">RGQ13_19550</name>
</gene>
<reference evidence="3" key="1">
    <citation type="submission" date="2023-09" db="EMBL/GenBank/DDBJ databases">
        <authorList>
            <person name="Li S."/>
            <person name="Li X."/>
            <person name="Zhang C."/>
            <person name="Zhao Z."/>
        </authorList>
    </citation>
    <scope>NUCLEOTIDE SEQUENCE [LARGE SCALE GENOMIC DNA]</scope>
    <source>
        <strain evidence="3">SQ149</strain>
    </source>
</reference>
<feature type="transmembrane region" description="Helical" evidence="1">
    <location>
        <begin position="112"/>
        <end position="137"/>
    </location>
</feature>
<proteinExistence type="predicted"/>
<feature type="transmembrane region" description="Helical" evidence="1">
    <location>
        <begin position="73"/>
        <end position="92"/>
    </location>
</feature>
<feature type="transmembrane region" description="Helical" evidence="1">
    <location>
        <begin position="9"/>
        <end position="28"/>
    </location>
</feature>
<evidence type="ECO:0000256" key="1">
    <source>
        <dbReference type="SAM" id="Phobius"/>
    </source>
</evidence>
<keyword evidence="1" id="KW-0472">Membrane</keyword>
<name>A0ABY9TUB1_9GAMM</name>